<accession>L0EEK0</accession>
<dbReference type="GO" id="GO:0016887">
    <property type="term" value="F:ATP hydrolysis activity"/>
    <property type="evidence" value="ECO:0007669"/>
    <property type="project" value="InterPro"/>
</dbReference>
<dbReference type="Gene3D" id="3.40.50.300">
    <property type="entry name" value="P-loop containing nucleotide triphosphate hydrolases"/>
    <property type="match status" value="1"/>
</dbReference>
<dbReference type="SUPFAM" id="SSF52540">
    <property type="entry name" value="P-loop containing nucleoside triphosphate hydrolases"/>
    <property type="match status" value="1"/>
</dbReference>
<dbReference type="AlphaFoldDB" id="L0EEK0"/>
<dbReference type="HOGENOM" id="CLU_024125_3_0_9"/>
<dbReference type="EMBL" id="CP003255">
    <property type="protein sequence ID" value="AGA58049.1"/>
    <property type="molecule type" value="Genomic_DNA"/>
</dbReference>
<sequence length="267" mass="30106">MSTAIRPFTRMLDMVDCFSFRGHEEAFARLSVAVAQRQLGVLTGEVGSGKSALIRRLFRSLDPMMTLPVYLSQSNLKPRDFYSELLRQVGEVPPYSLPKAKRLWEEVLQQREAQGERSLLVVVDEAHEMSEEMLLELRFAMGAQMDARSYFPIILSGQPELRKKLRLKKFEAIAQRIGMQYHLTGMTREEAGAYIKHHMRTAGLERPVFSESAVQMIHAASQGLPRVINLICTHALYDAEGKGHEVVEEAHIGRVLADLDKQRGAAG</sequence>
<dbReference type="Pfam" id="PF13401">
    <property type="entry name" value="AAA_22"/>
    <property type="match status" value="1"/>
</dbReference>
<dbReference type="PANTHER" id="PTHR35894">
    <property type="entry name" value="GENERAL SECRETION PATHWAY PROTEIN A-RELATED"/>
    <property type="match status" value="1"/>
</dbReference>
<dbReference type="KEGG" id="tco:Theco_0927"/>
<dbReference type="InterPro" id="IPR052026">
    <property type="entry name" value="ExeA_AAA_ATPase_DNA-bind"/>
</dbReference>
<evidence type="ECO:0000313" key="3">
    <source>
        <dbReference type="EMBL" id="AGA58049.1"/>
    </source>
</evidence>
<dbReference type="InterPro" id="IPR027417">
    <property type="entry name" value="P-loop_NTPase"/>
</dbReference>
<reference evidence="3" key="2">
    <citation type="submission" date="2012-01" db="EMBL/GenBank/DDBJ databases">
        <title>Complete sequence of chromosome of Thermobacillus composti KWC4.</title>
        <authorList>
            <consortium name="US DOE Joint Genome Institute"/>
            <person name="Lucas S."/>
            <person name="Han J."/>
            <person name="Lapidus A."/>
            <person name="Cheng J.-F."/>
            <person name="Goodwin L."/>
            <person name="Pitluck S."/>
            <person name="Peters L."/>
            <person name="Ovchinnikova G."/>
            <person name="Teshima H."/>
            <person name="Detter J.C."/>
            <person name="Han C."/>
            <person name="Tapia R."/>
            <person name="Land M."/>
            <person name="Hauser L."/>
            <person name="Kyrpides N."/>
            <person name="Ivanova N."/>
            <person name="Pagani I."/>
            <person name="Anderson I."/>
            <person name="Woyke T."/>
        </authorList>
    </citation>
    <scope>NUCLEOTIDE SEQUENCE</scope>
    <source>
        <strain evidence="3">KWC4</strain>
    </source>
</reference>
<evidence type="ECO:0000313" key="2">
    <source>
        <dbReference type="EMBL" id="AGA57118.1"/>
    </source>
</evidence>
<dbReference type="EMBL" id="CP003255">
    <property type="protein sequence ID" value="AGA57118.1"/>
    <property type="molecule type" value="Genomic_DNA"/>
</dbReference>
<dbReference type="EMBL" id="CP003256">
    <property type="protein sequence ID" value="AGA60024.1"/>
    <property type="molecule type" value="Genomic_DNA"/>
</dbReference>
<feature type="domain" description="ORC1/DEAH AAA+ ATPase" evidence="1">
    <location>
        <begin position="36"/>
        <end position="165"/>
    </location>
</feature>
<proteinExistence type="predicted"/>
<dbReference type="KEGG" id="tco:Theco_1921"/>
<dbReference type="Proteomes" id="UP000010795">
    <property type="component" value="Plasmid pTHECO01"/>
</dbReference>
<protein>
    <submittedName>
        <fullName evidence="3">Type II secretory pathway, component ExeA (Predicted ATPase)</fullName>
    </submittedName>
</protein>
<reference evidence="5" key="3">
    <citation type="submission" date="2012-01" db="EMBL/GenBank/DDBJ databases">
        <title>Complete sequence of plasmid of Thermobacillus composti KWC4.</title>
        <authorList>
            <consortium name="US DOE Joint Genome Institute"/>
            <person name="Lucas S."/>
            <person name="Han J."/>
            <person name="Lapidus A."/>
            <person name="Cheng J.-F."/>
            <person name="Goodwin L."/>
            <person name="Pitluck S."/>
            <person name="Peters L."/>
            <person name="Ovchinnikova G."/>
            <person name="Teshima H."/>
            <person name="Detter J.C."/>
            <person name="Han C."/>
            <person name="Tapia R."/>
            <person name="Land M."/>
            <person name="Hauser L."/>
            <person name="Kyrpides N."/>
            <person name="Ivanova N."/>
            <person name="Pagani I."/>
            <person name="Anderson I."/>
            <person name="Woyke T."/>
        </authorList>
    </citation>
    <scope>NUCLEOTIDE SEQUENCE</scope>
    <source>
        <strain evidence="5">KWC4</strain>
        <plasmid evidence="5">pTHECO01</plasmid>
    </source>
</reference>
<evidence type="ECO:0000313" key="4">
    <source>
        <dbReference type="EMBL" id="AGA59641.1"/>
    </source>
</evidence>
<dbReference type="EMBL" id="CP003255">
    <property type="protein sequence ID" value="AGA59641.1"/>
    <property type="molecule type" value="Genomic_DNA"/>
</dbReference>
<dbReference type="PANTHER" id="PTHR35894:SF1">
    <property type="entry name" value="PHOSPHORIBULOKINASE _ URIDINE KINASE FAMILY"/>
    <property type="match status" value="1"/>
</dbReference>
<organism evidence="3 6">
    <name type="scientific">Thermobacillus composti (strain DSM 18247 / JCM 13945 / KWC4)</name>
    <dbReference type="NCBI Taxonomy" id="717605"/>
    <lineage>
        <taxon>Bacteria</taxon>
        <taxon>Bacillati</taxon>
        <taxon>Bacillota</taxon>
        <taxon>Bacilli</taxon>
        <taxon>Bacillales</taxon>
        <taxon>Paenibacillaceae</taxon>
        <taxon>Thermobacillus</taxon>
    </lineage>
</organism>
<dbReference type="OrthoDB" id="9815896at2"/>
<keyword evidence="6" id="KW-1185">Reference proteome</keyword>
<dbReference type="eggNOG" id="COG3267">
    <property type="taxonomic scope" value="Bacteria"/>
</dbReference>
<evidence type="ECO:0000313" key="6">
    <source>
        <dbReference type="Proteomes" id="UP000010795"/>
    </source>
</evidence>
<dbReference type="STRING" id="717605.Theco_0927"/>
<geneLocation type="plasmid" evidence="5 6">
    <name>pTHECO01</name>
</geneLocation>
<dbReference type="KEGG" id="tco:Theco_4020"/>
<reference evidence="6" key="1">
    <citation type="submission" date="2012-01" db="EMBL/GenBank/DDBJ databases">
        <title>Complete sequence of chromosome of Thermobacillus composti KWC4.</title>
        <authorList>
            <person name="Lucas S."/>
            <person name="Han J."/>
            <person name="Lapidus A."/>
            <person name="Cheng J.-F."/>
            <person name="Goodwin L."/>
            <person name="Pitluck S."/>
            <person name="Peters L."/>
            <person name="Ovchinnikova G."/>
            <person name="Teshima H."/>
            <person name="Detter J.C."/>
            <person name="Han C."/>
            <person name="Tapia R."/>
            <person name="Land M."/>
            <person name="Hauser L."/>
            <person name="Kyrpides N."/>
            <person name="Ivanova N."/>
            <person name="Pagani I."/>
            <person name="Anderson I."/>
            <person name="Woyke T."/>
        </authorList>
    </citation>
    <scope>NUCLEOTIDE SEQUENCE [LARGE SCALE GENOMIC DNA]</scope>
    <source>
        <strain evidence="6">DSM 18247 / JCM 13945 / KWC4</strain>
    </source>
</reference>
<evidence type="ECO:0000313" key="5">
    <source>
        <dbReference type="EMBL" id="AGA60024.1"/>
    </source>
</evidence>
<dbReference type="Proteomes" id="UP000010795">
    <property type="component" value="Chromosome"/>
</dbReference>
<keyword evidence="5" id="KW-0614">Plasmid</keyword>
<evidence type="ECO:0000259" key="1">
    <source>
        <dbReference type="Pfam" id="PF13401"/>
    </source>
</evidence>
<dbReference type="RefSeq" id="WP_015253876.1">
    <property type="nucleotide sequence ID" value="NC_019897.1"/>
</dbReference>
<reference evidence="6" key="4">
    <citation type="submission" date="2012-01" db="EMBL/GenBank/DDBJ databases">
        <title>Complete sequence of plasmid of Thermobacillus composti KWC4.</title>
        <authorList>
            <person name="Lucas S."/>
            <person name="Han J."/>
            <person name="Lapidus A."/>
            <person name="Cheng J.-F."/>
            <person name="Goodwin L."/>
            <person name="Pitluck S."/>
            <person name="Peters L."/>
            <person name="Ovchinnikova G."/>
            <person name="Teshima H."/>
            <person name="Detter J.C."/>
            <person name="Han C."/>
            <person name="Tapia R."/>
            <person name="Land M."/>
            <person name="Hauser L."/>
            <person name="Kyrpides N."/>
            <person name="Ivanova N."/>
            <person name="Pagani I."/>
            <person name="Anderson I."/>
            <person name="Woyke T."/>
        </authorList>
    </citation>
    <scope>NUCLEOTIDE SEQUENCE [LARGE SCALE GENOMIC DNA]</scope>
    <source>
        <strain evidence="6">DSM 18247 / JCM 13945 / KWC4</strain>
        <plasmid evidence="6">Plasmid pTHECO01</plasmid>
    </source>
</reference>
<dbReference type="InterPro" id="IPR049945">
    <property type="entry name" value="AAA_22"/>
</dbReference>
<name>L0EEK0_THECK</name>
<dbReference type="KEGG" id="tco:Theco_3616"/>
<gene>
    <name evidence="2" type="ordered locus">Theco_0927</name>
    <name evidence="3" type="ordered locus">Theco_1921</name>
    <name evidence="4" type="ordered locus">Theco_3616</name>
    <name evidence="5" type="ordered locus">Theco_4020</name>
</gene>